<gene>
    <name evidence="2" type="ORF">V1477_001365</name>
    <name evidence="1" type="ORF">V1477_001410</name>
</gene>
<proteinExistence type="predicted"/>
<organism evidence="1 3">
    <name type="scientific">Vespula maculifrons</name>
    <name type="common">Eastern yellow jacket</name>
    <name type="synonym">Wasp</name>
    <dbReference type="NCBI Taxonomy" id="7453"/>
    <lineage>
        <taxon>Eukaryota</taxon>
        <taxon>Metazoa</taxon>
        <taxon>Ecdysozoa</taxon>
        <taxon>Arthropoda</taxon>
        <taxon>Hexapoda</taxon>
        <taxon>Insecta</taxon>
        <taxon>Pterygota</taxon>
        <taxon>Neoptera</taxon>
        <taxon>Endopterygota</taxon>
        <taxon>Hymenoptera</taxon>
        <taxon>Apocrita</taxon>
        <taxon>Aculeata</taxon>
        <taxon>Vespoidea</taxon>
        <taxon>Vespidae</taxon>
        <taxon>Vespinae</taxon>
        <taxon>Vespula</taxon>
    </lineage>
</organism>
<dbReference type="Proteomes" id="UP001607303">
    <property type="component" value="Unassembled WGS sequence"/>
</dbReference>
<evidence type="ECO:0000313" key="3">
    <source>
        <dbReference type="Proteomes" id="UP001607303"/>
    </source>
</evidence>
<dbReference type="AlphaFoldDB" id="A0ABD2CZ19"/>
<name>A0ABD2CZ19_VESMC</name>
<dbReference type="EMBL" id="JAYRBN010000013">
    <property type="protein sequence ID" value="KAL2750380.1"/>
    <property type="molecule type" value="Genomic_DNA"/>
</dbReference>
<feature type="non-terminal residue" evidence="1">
    <location>
        <position position="85"/>
    </location>
</feature>
<reference evidence="1 3" key="1">
    <citation type="journal article" date="2024" name="Ann. Entomol. Soc. Am.">
        <title>Genomic analyses of the southern and eastern yellowjacket wasps (Hymenoptera: Vespidae) reveal evolutionary signatures of social life.</title>
        <authorList>
            <person name="Catto M.A."/>
            <person name="Caine P.B."/>
            <person name="Orr S.E."/>
            <person name="Hunt B.G."/>
            <person name="Goodisman M.A.D."/>
        </authorList>
    </citation>
    <scope>NUCLEOTIDE SEQUENCE [LARGE SCALE GENOMIC DNA]</scope>
    <source>
        <strain evidence="1">232</strain>
        <tissue evidence="1">Head and thorax</tissue>
    </source>
</reference>
<evidence type="ECO:0000313" key="2">
    <source>
        <dbReference type="EMBL" id="KAL2750380.1"/>
    </source>
</evidence>
<keyword evidence="3" id="KW-1185">Reference proteome</keyword>
<accession>A0ABD2CZ19</accession>
<protein>
    <submittedName>
        <fullName evidence="1">Uncharacterized protein</fullName>
    </submittedName>
</protein>
<sequence>MIKAAYTIKVFIVLRDNNVSPDTLLNYALICTVRLSHRVIVVPEEVFGSMFQIICQNIHVINIGIRRTKLLRSANILRLRFNENA</sequence>
<evidence type="ECO:0000313" key="1">
    <source>
        <dbReference type="EMBL" id="KAL2750351.1"/>
    </source>
</evidence>
<dbReference type="EMBL" id="JAYRBN010000014">
    <property type="protein sequence ID" value="KAL2750351.1"/>
    <property type="molecule type" value="Genomic_DNA"/>
</dbReference>
<comment type="caution">
    <text evidence="1">The sequence shown here is derived from an EMBL/GenBank/DDBJ whole genome shotgun (WGS) entry which is preliminary data.</text>
</comment>